<dbReference type="GO" id="GO:0016831">
    <property type="term" value="F:carboxy-lyase activity"/>
    <property type="evidence" value="ECO:0007669"/>
    <property type="project" value="InterPro"/>
</dbReference>
<dbReference type="PANTHER" id="PTHR21240:SF28">
    <property type="entry name" value="ISO-OROTATE DECARBOXYLASE (EUROFUNG)"/>
    <property type="match status" value="1"/>
</dbReference>
<dbReference type="InterPro" id="IPR006680">
    <property type="entry name" value="Amidohydro-rel"/>
</dbReference>
<accession>A0A0S4QLX4</accession>
<keyword evidence="1" id="KW-0456">Lyase</keyword>
<reference evidence="4" key="1">
    <citation type="submission" date="2015-11" db="EMBL/GenBank/DDBJ databases">
        <authorList>
            <person name="Varghese N."/>
        </authorList>
    </citation>
    <scope>NUCLEOTIDE SEQUENCE [LARGE SCALE GENOMIC DNA]</scope>
    <source>
        <strain evidence="4">DSM 45899</strain>
    </source>
</reference>
<evidence type="ECO:0000259" key="2">
    <source>
        <dbReference type="Pfam" id="PF04909"/>
    </source>
</evidence>
<proteinExistence type="predicted"/>
<gene>
    <name evidence="3" type="ORF">Ga0074812_106349</name>
</gene>
<dbReference type="SUPFAM" id="SSF51556">
    <property type="entry name" value="Metallo-dependent hydrolases"/>
    <property type="match status" value="1"/>
</dbReference>
<evidence type="ECO:0000256" key="1">
    <source>
        <dbReference type="ARBA" id="ARBA00023239"/>
    </source>
</evidence>
<dbReference type="Proteomes" id="UP000198802">
    <property type="component" value="Unassembled WGS sequence"/>
</dbReference>
<dbReference type="GO" id="GO:0019748">
    <property type="term" value="P:secondary metabolic process"/>
    <property type="evidence" value="ECO:0007669"/>
    <property type="project" value="TreeGrafter"/>
</dbReference>
<dbReference type="RefSeq" id="WP_091275614.1">
    <property type="nucleotide sequence ID" value="NZ_FAOZ01000006.1"/>
</dbReference>
<organism evidence="3 4">
    <name type="scientific">Parafrankia irregularis</name>
    <dbReference type="NCBI Taxonomy" id="795642"/>
    <lineage>
        <taxon>Bacteria</taxon>
        <taxon>Bacillati</taxon>
        <taxon>Actinomycetota</taxon>
        <taxon>Actinomycetes</taxon>
        <taxon>Frankiales</taxon>
        <taxon>Frankiaceae</taxon>
        <taxon>Parafrankia</taxon>
    </lineage>
</organism>
<dbReference type="InterPro" id="IPR032465">
    <property type="entry name" value="ACMSD"/>
</dbReference>
<sequence length="424" mass="46885">MHDFPKIVSVDDHVVEPPDVWSSRLPARYRDVGPRVVHAPKGEVTFVGGRLTVTMGAPGSGPDVAWWRYEDLCRPLMRLDAAVGFDRDEVDLRLVRYDQMRPGAFTVADRLADMDVSHIESSLCFPTFPRFCGQTFTEAADRELALLCVRAYNDWMVEQWCGAAAGRLIPLAIVPLWDAGLAAAEVRRNAARGVRAVCFSEIPPFLGLPSIHDRDHYWDPFFAACAETGTTINMHIGSSSKMPSTSADAPPAVGSTLTFANSCYSLVDWLLSGTFERFPELTIAYSEGSIGWIPYILHRADVVWRENRGWGGLGETVTVPPSELYRRHVYGCFFDDPHGLLSLDEIGADTVTYESDYPHSDSTWPDTRAVAERQMKHLPPETIEKIVRGNAIRMLGLTPDGRWAAAPDLPSADLPSADLPGPRG</sequence>
<feature type="domain" description="Amidohydrolase-related" evidence="2">
    <location>
        <begin position="99"/>
        <end position="397"/>
    </location>
</feature>
<dbReference type="AlphaFoldDB" id="A0A0S4QLX4"/>
<dbReference type="Gene3D" id="3.20.20.140">
    <property type="entry name" value="Metal-dependent hydrolases"/>
    <property type="match status" value="1"/>
</dbReference>
<dbReference type="Pfam" id="PF04909">
    <property type="entry name" value="Amidohydro_2"/>
    <property type="match status" value="1"/>
</dbReference>
<name>A0A0S4QLX4_9ACTN</name>
<dbReference type="PANTHER" id="PTHR21240">
    <property type="entry name" value="2-AMINO-3-CARBOXYLMUCONATE-6-SEMIALDEHYDE DECARBOXYLASE"/>
    <property type="match status" value="1"/>
</dbReference>
<evidence type="ECO:0000313" key="3">
    <source>
        <dbReference type="EMBL" id="CUU56094.1"/>
    </source>
</evidence>
<keyword evidence="3" id="KW-0378">Hydrolase</keyword>
<dbReference type="InterPro" id="IPR032466">
    <property type="entry name" value="Metal_Hydrolase"/>
</dbReference>
<dbReference type="EMBL" id="FAOZ01000006">
    <property type="protein sequence ID" value="CUU56094.1"/>
    <property type="molecule type" value="Genomic_DNA"/>
</dbReference>
<keyword evidence="4" id="KW-1185">Reference proteome</keyword>
<protein>
    <submittedName>
        <fullName evidence="3">Predicted metal-dependent hydrolase, TIM-barrel fold</fullName>
    </submittedName>
</protein>
<dbReference type="GO" id="GO:0005737">
    <property type="term" value="C:cytoplasm"/>
    <property type="evidence" value="ECO:0007669"/>
    <property type="project" value="TreeGrafter"/>
</dbReference>
<dbReference type="GO" id="GO:0016787">
    <property type="term" value="F:hydrolase activity"/>
    <property type="evidence" value="ECO:0007669"/>
    <property type="project" value="UniProtKB-KW"/>
</dbReference>
<evidence type="ECO:0000313" key="4">
    <source>
        <dbReference type="Proteomes" id="UP000198802"/>
    </source>
</evidence>